<dbReference type="PROSITE" id="PS00211">
    <property type="entry name" value="ABC_TRANSPORTER_1"/>
    <property type="match status" value="1"/>
</dbReference>
<name>A0ABT2FWK0_9CORY</name>
<keyword evidence="4 6" id="KW-0067">ATP-binding</keyword>
<evidence type="ECO:0000313" key="7">
    <source>
        <dbReference type="Proteomes" id="UP001205965"/>
    </source>
</evidence>
<feature type="domain" description="ABC transporter" evidence="5">
    <location>
        <begin position="4"/>
        <end position="229"/>
    </location>
</feature>
<dbReference type="CDD" id="cd03225">
    <property type="entry name" value="ABC_cobalt_CbiO_domain1"/>
    <property type="match status" value="1"/>
</dbReference>
<dbReference type="InterPro" id="IPR003593">
    <property type="entry name" value="AAA+_ATPase"/>
</dbReference>
<dbReference type="PROSITE" id="PS50893">
    <property type="entry name" value="ABC_TRANSPORTER_2"/>
    <property type="match status" value="1"/>
</dbReference>
<dbReference type="RefSeq" id="WP_259427239.1">
    <property type="nucleotide sequence ID" value="NZ_JANWTC010000003.1"/>
</dbReference>
<dbReference type="Pfam" id="PF00005">
    <property type="entry name" value="ABC_tran"/>
    <property type="match status" value="1"/>
</dbReference>
<evidence type="ECO:0000256" key="3">
    <source>
        <dbReference type="ARBA" id="ARBA00022741"/>
    </source>
</evidence>
<dbReference type="Proteomes" id="UP001205965">
    <property type="component" value="Unassembled WGS sequence"/>
</dbReference>
<evidence type="ECO:0000313" key="6">
    <source>
        <dbReference type="EMBL" id="MCS5479180.1"/>
    </source>
</evidence>
<dbReference type="PANTHER" id="PTHR43553">
    <property type="entry name" value="HEAVY METAL TRANSPORTER"/>
    <property type="match status" value="1"/>
</dbReference>
<keyword evidence="7" id="KW-1185">Reference proteome</keyword>
<sequence length="229" mass="25124">MPAITFDNVSVVFDGDISPTLDQVNLELTEHRIGVIGANGSGKSTLARLINGLGSPTSGQVSMDGRDVDKYGREIRRRVGFVFSDAENQIVMPQVRDDVAFSLRRLKLSRAERDARVDAALDRFGLTPLAEASPHTLSGGQKQLLALAAVLVIEPELIIADEPTTLLDLRNRVRIAREFAALEQQLIVVTHDLDLLEDFDRVICLDNGRIIADGNPREVCAHYRGVMLA</sequence>
<evidence type="ECO:0000259" key="5">
    <source>
        <dbReference type="PROSITE" id="PS50893"/>
    </source>
</evidence>
<protein>
    <submittedName>
        <fullName evidence="6">Energy-coupling factor ABC transporter ATP-binding protein</fullName>
    </submittedName>
</protein>
<organism evidence="6 7">
    <name type="scientific">Corynebacterium lemuris</name>
    <dbReference type="NCBI Taxonomy" id="1859292"/>
    <lineage>
        <taxon>Bacteria</taxon>
        <taxon>Bacillati</taxon>
        <taxon>Actinomycetota</taxon>
        <taxon>Actinomycetes</taxon>
        <taxon>Mycobacteriales</taxon>
        <taxon>Corynebacteriaceae</taxon>
        <taxon>Corynebacterium</taxon>
    </lineage>
</organism>
<evidence type="ECO:0000256" key="2">
    <source>
        <dbReference type="ARBA" id="ARBA00022448"/>
    </source>
</evidence>
<proteinExistence type="inferred from homology"/>
<dbReference type="Gene3D" id="3.40.50.300">
    <property type="entry name" value="P-loop containing nucleotide triphosphate hydrolases"/>
    <property type="match status" value="1"/>
</dbReference>
<reference evidence="6 7" key="1">
    <citation type="submission" date="2022-08" db="EMBL/GenBank/DDBJ databases">
        <title>YIM 101645 draft genome.</title>
        <authorList>
            <person name="Chen X."/>
        </authorList>
    </citation>
    <scope>NUCLEOTIDE SEQUENCE [LARGE SCALE GENOMIC DNA]</scope>
    <source>
        <strain evidence="6 7">YIM 101645</strain>
    </source>
</reference>
<keyword evidence="3" id="KW-0547">Nucleotide-binding</keyword>
<evidence type="ECO:0000256" key="4">
    <source>
        <dbReference type="ARBA" id="ARBA00022840"/>
    </source>
</evidence>
<comment type="caution">
    <text evidence="6">The sequence shown here is derived from an EMBL/GenBank/DDBJ whole genome shotgun (WGS) entry which is preliminary data.</text>
</comment>
<dbReference type="InterPro" id="IPR003439">
    <property type="entry name" value="ABC_transporter-like_ATP-bd"/>
</dbReference>
<gene>
    <name evidence="6" type="ORF">NYP18_05880</name>
</gene>
<dbReference type="InterPro" id="IPR015856">
    <property type="entry name" value="ABC_transpr_CbiO/EcfA_su"/>
</dbReference>
<comment type="similarity">
    <text evidence="1">Belongs to the ABC transporter superfamily.</text>
</comment>
<dbReference type="InterPro" id="IPR017871">
    <property type="entry name" value="ABC_transporter-like_CS"/>
</dbReference>
<evidence type="ECO:0000256" key="1">
    <source>
        <dbReference type="ARBA" id="ARBA00005417"/>
    </source>
</evidence>
<dbReference type="SUPFAM" id="SSF52540">
    <property type="entry name" value="P-loop containing nucleoside triphosphate hydrolases"/>
    <property type="match status" value="1"/>
</dbReference>
<dbReference type="InterPro" id="IPR050095">
    <property type="entry name" value="ECF_ABC_transporter_ATP-bd"/>
</dbReference>
<dbReference type="EMBL" id="JANWTC010000003">
    <property type="protein sequence ID" value="MCS5479180.1"/>
    <property type="molecule type" value="Genomic_DNA"/>
</dbReference>
<dbReference type="InterPro" id="IPR027417">
    <property type="entry name" value="P-loop_NTPase"/>
</dbReference>
<dbReference type="SMART" id="SM00382">
    <property type="entry name" value="AAA"/>
    <property type="match status" value="1"/>
</dbReference>
<keyword evidence="2" id="KW-0813">Transport</keyword>
<dbReference type="GO" id="GO:0005524">
    <property type="term" value="F:ATP binding"/>
    <property type="evidence" value="ECO:0007669"/>
    <property type="project" value="UniProtKB-KW"/>
</dbReference>
<dbReference type="PANTHER" id="PTHR43553:SF24">
    <property type="entry name" value="ENERGY-COUPLING FACTOR TRANSPORTER ATP-BINDING PROTEIN ECFA1"/>
    <property type="match status" value="1"/>
</dbReference>
<accession>A0ABT2FWK0</accession>